<gene>
    <name evidence="1" type="ORF">IAA31_08545</name>
</gene>
<comment type="caution">
    <text evidence="1">The sequence shown here is derived from an EMBL/GenBank/DDBJ whole genome shotgun (WGS) entry which is preliminary data.</text>
</comment>
<accession>A0A9E2KNX1</accession>
<reference evidence="1" key="1">
    <citation type="journal article" date="2021" name="PeerJ">
        <title>Extensive microbial diversity within the chicken gut microbiome revealed by metagenomics and culture.</title>
        <authorList>
            <person name="Gilroy R."/>
            <person name="Ravi A."/>
            <person name="Getino M."/>
            <person name="Pursley I."/>
            <person name="Horton D.L."/>
            <person name="Alikhan N.F."/>
            <person name="Baker D."/>
            <person name="Gharbi K."/>
            <person name="Hall N."/>
            <person name="Watson M."/>
            <person name="Adriaenssens E.M."/>
            <person name="Foster-Nyarko E."/>
            <person name="Jarju S."/>
            <person name="Secka A."/>
            <person name="Antonio M."/>
            <person name="Oren A."/>
            <person name="Chaudhuri R.R."/>
            <person name="La Ragione R."/>
            <person name="Hildebrand F."/>
            <person name="Pallen M.J."/>
        </authorList>
    </citation>
    <scope>NUCLEOTIDE SEQUENCE</scope>
    <source>
        <strain evidence="1">687</strain>
    </source>
</reference>
<name>A0A9E2KNX1_9GAMM</name>
<sequence length="210" mass="23032">MTARSEVARDTNVDMFSATSILSQHLKSLHFNFKAEDIKALLNKTVDHIQHTLTGARQSLHATNGPLTYLQQNPPTTHQYTIPSDIAVATALTKYCAFYPDAMSFLLNPQECREIGTLFFKENPSTEDLARLNTLTKQVMDNLIDKLNVDITAATNAGCDKTAIADIVNDALWAVGRKNGDGIEDALDLVHTKFNQLIATTTAQATPAEV</sequence>
<organism evidence="1 2">
    <name type="scientific">Candidatus Anaerobiospirillum merdipullorum</name>
    <dbReference type="NCBI Taxonomy" id="2838450"/>
    <lineage>
        <taxon>Bacteria</taxon>
        <taxon>Pseudomonadati</taxon>
        <taxon>Pseudomonadota</taxon>
        <taxon>Gammaproteobacteria</taxon>
        <taxon>Aeromonadales</taxon>
        <taxon>Succinivibrionaceae</taxon>
        <taxon>Anaerobiospirillum</taxon>
    </lineage>
</organism>
<protein>
    <submittedName>
        <fullName evidence="1">Uncharacterized protein</fullName>
    </submittedName>
</protein>
<evidence type="ECO:0000313" key="1">
    <source>
        <dbReference type="EMBL" id="MBU3827515.1"/>
    </source>
</evidence>
<dbReference type="EMBL" id="JAHLFG010000094">
    <property type="protein sequence ID" value="MBU3827515.1"/>
    <property type="molecule type" value="Genomic_DNA"/>
</dbReference>
<dbReference type="AlphaFoldDB" id="A0A9E2KNX1"/>
<reference evidence="1" key="2">
    <citation type="submission" date="2021-04" db="EMBL/GenBank/DDBJ databases">
        <authorList>
            <person name="Gilroy R."/>
        </authorList>
    </citation>
    <scope>NUCLEOTIDE SEQUENCE</scope>
    <source>
        <strain evidence="1">687</strain>
    </source>
</reference>
<evidence type="ECO:0000313" key="2">
    <source>
        <dbReference type="Proteomes" id="UP000824150"/>
    </source>
</evidence>
<proteinExistence type="predicted"/>
<dbReference type="Proteomes" id="UP000824150">
    <property type="component" value="Unassembled WGS sequence"/>
</dbReference>